<keyword evidence="3 4" id="KW-0472">Membrane</keyword>
<evidence type="ECO:0000256" key="3">
    <source>
        <dbReference type="ARBA" id="ARBA00023136"/>
    </source>
</evidence>
<dbReference type="Pfam" id="PF00664">
    <property type="entry name" value="ABC_membrane"/>
    <property type="match status" value="1"/>
</dbReference>
<organism evidence="6">
    <name type="scientific">marine metagenome</name>
    <dbReference type="NCBI Taxonomy" id="408172"/>
    <lineage>
        <taxon>unclassified sequences</taxon>
        <taxon>metagenomes</taxon>
        <taxon>ecological metagenomes</taxon>
    </lineage>
</organism>
<proteinExistence type="predicted"/>
<feature type="non-terminal residue" evidence="6">
    <location>
        <position position="159"/>
    </location>
</feature>
<evidence type="ECO:0000256" key="1">
    <source>
        <dbReference type="ARBA" id="ARBA00022692"/>
    </source>
</evidence>
<reference evidence="6" key="1">
    <citation type="submission" date="2018-05" db="EMBL/GenBank/DDBJ databases">
        <authorList>
            <person name="Lanie J.A."/>
            <person name="Ng W.-L."/>
            <person name="Kazmierczak K.M."/>
            <person name="Andrzejewski T.M."/>
            <person name="Davidsen T.M."/>
            <person name="Wayne K.J."/>
            <person name="Tettelin H."/>
            <person name="Glass J.I."/>
            <person name="Rusch D."/>
            <person name="Podicherti R."/>
            <person name="Tsui H.-C.T."/>
            <person name="Winkler M.E."/>
        </authorList>
    </citation>
    <scope>NUCLEOTIDE SEQUENCE</scope>
</reference>
<keyword evidence="2 4" id="KW-1133">Transmembrane helix</keyword>
<dbReference type="InterPro" id="IPR011527">
    <property type="entry name" value="ABC1_TM_dom"/>
</dbReference>
<sequence>MQEFLYKRMFKLVIQHWPYLLLSTLAALIYVVLNSASIWLTASLINNILMDFQQLLADHSQLTVKGALTLNEKLKYWTNGFILRETPHETLKILCISIMVVFLTKNVFLYMKNFFMTLVQFHLITELRNRLYKHFNALSFSYFDQKKSGELTSIVINDV</sequence>
<feature type="transmembrane region" description="Helical" evidence="4">
    <location>
        <begin position="20"/>
        <end position="42"/>
    </location>
</feature>
<dbReference type="Gene3D" id="1.20.1560.10">
    <property type="entry name" value="ABC transporter type 1, transmembrane domain"/>
    <property type="match status" value="1"/>
</dbReference>
<dbReference type="AlphaFoldDB" id="A0A383D304"/>
<evidence type="ECO:0000259" key="5">
    <source>
        <dbReference type="PROSITE" id="PS50929"/>
    </source>
</evidence>
<name>A0A383D304_9ZZZZ</name>
<dbReference type="SUPFAM" id="SSF90123">
    <property type="entry name" value="ABC transporter transmembrane region"/>
    <property type="match status" value="1"/>
</dbReference>
<feature type="domain" description="ABC transmembrane type-1" evidence="5">
    <location>
        <begin position="21"/>
        <end position="159"/>
    </location>
</feature>
<evidence type="ECO:0000313" key="6">
    <source>
        <dbReference type="EMBL" id="SVE38872.1"/>
    </source>
</evidence>
<dbReference type="PROSITE" id="PS50929">
    <property type="entry name" value="ABC_TM1F"/>
    <property type="match status" value="1"/>
</dbReference>
<dbReference type="GO" id="GO:0005524">
    <property type="term" value="F:ATP binding"/>
    <property type="evidence" value="ECO:0007669"/>
    <property type="project" value="InterPro"/>
</dbReference>
<dbReference type="GO" id="GO:0140359">
    <property type="term" value="F:ABC-type transporter activity"/>
    <property type="evidence" value="ECO:0007669"/>
    <property type="project" value="InterPro"/>
</dbReference>
<dbReference type="EMBL" id="UINC01213891">
    <property type="protein sequence ID" value="SVE38872.1"/>
    <property type="molecule type" value="Genomic_DNA"/>
</dbReference>
<dbReference type="GO" id="GO:0016020">
    <property type="term" value="C:membrane"/>
    <property type="evidence" value="ECO:0007669"/>
    <property type="project" value="InterPro"/>
</dbReference>
<evidence type="ECO:0000256" key="2">
    <source>
        <dbReference type="ARBA" id="ARBA00022989"/>
    </source>
</evidence>
<evidence type="ECO:0000256" key="4">
    <source>
        <dbReference type="SAM" id="Phobius"/>
    </source>
</evidence>
<keyword evidence="1 4" id="KW-0812">Transmembrane</keyword>
<accession>A0A383D304</accession>
<feature type="transmembrane region" description="Helical" evidence="4">
    <location>
        <begin position="91"/>
        <end position="111"/>
    </location>
</feature>
<protein>
    <recommendedName>
        <fullName evidence="5">ABC transmembrane type-1 domain-containing protein</fullName>
    </recommendedName>
</protein>
<gene>
    <name evidence="6" type="ORF">METZ01_LOCUS491726</name>
</gene>
<dbReference type="InterPro" id="IPR036640">
    <property type="entry name" value="ABC1_TM_sf"/>
</dbReference>